<dbReference type="InterPro" id="IPR010656">
    <property type="entry name" value="DctM"/>
</dbReference>
<keyword evidence="2" id="KW-0472">Membrane</keyword>
<keyword evidence="1" id="KW-0997">Cell inner membrane</keyword>
<sequence length="592" mass="60800">MTASPTSNALWIALGALSMVFHLGLIFYGLVPNLVARPLHMALILPWVFLFAARTRAGCWSGLVLCAVGIAGCLWIAANHTALRDQYGFLEGSFQVALALALLGIAMEGARRMIGWPLPLVALLALLYGLYGQHIPGEFGHAGTPLPSFLGTLVIAEGGLWGSLTGVSVGVVAIFVIFGAVLNAGEAGQGFMNVAAAAAGRLTGGAAKVSVLSSALFGSISGSASANVASTGAITLPAMTKLGYPKRLAAAVEAVASSGGQIMPPLMGAGAFVMVELTGVPYTQIMLAALPPAILYFLTVWMGINAYAQRFDLRSVPEDERPGRRMVVITSAFFLVPFGVLLTAMFALGFTPQYAAVLAIFAGLAALFFDAAPSMNLRQGIRRMGTAMIAIGQQVAMIAAIIICASIIIGVLGVTGLGIKITSVILSGSGGTLWPALLLTALACLLLGMEVPTTAAYVICVSVAGPALTELGLEPLQAHLFVFWFALLSTITPPVCGAVFIAAGMIGENWLKVALTAMALGLGLYIIPLAMIANPDLLRIATSTGGALLAFGMIGAGLTCLSYALIGRTGAVRRAALTAIGMTACFSGLLLG</sequence>
<name>A0ABW7IBR8_9RHOB</name>
<feature type="transmembrane region" description="Helical" evidence="2">
    <location>
        <begin position="354"/>
        <end position="374"/>
    </location>
</feature>
<feature type="transmembrane region" description="Helical" evidence="2">
    <location>
        <begin position="9"/>
        <end position="28"/>
    </location>
</feature>
<feature type="transmembrane region" description="Helical" evidence="2">
    <location>
        <begin position="114"/>
        <end position="131"/>
    </location>
</feature>
<feature type="transmembrane region" description="Helical" evidence="2">
    <location>
        <begin position="248"/>
        <end position="273"/>
    </location>
</feature>
<keyword evidence="2" id="KW-1133">Transmembrane helix</keyword>
<feature type="transmembrane region" description="Helical" evidence="2">
    <location>
        <begin position="285"/>
        <end position="307"/>
    </location>
</feature>
<keyword evidence="5" id="KW-1185">Reference proteome</keyword>
<organism evidence="4 5">
    <name type="scientific">Roseovarius aquimarinus</name>
    <dbReference type="NCBI Taxonomy" id="1229156"/>
    <lineage>
        <taxon>Bacteria</taxon>
        <taxon>Pseudomonadati</taxon>
        <taxon>Pseudomonadota</taxon>
        <taxon>Alphaproteobacteria</taxon>
        <taxon>Rhodobacterales</taxon>
        <taxon>Roseobacteraceae</taxon>
        <taxon>Roseovarius</taxon>
    </lineage>
</organism>
<evidence type="ECO:0000256" key="1">
    <source>
        <dbReference type="RuleBase" id="RU369079"/>
    </source>
</evidence>
<feature type="transmembrane region" description="Helical" evidence="2">
    <location>
        <begin position="395"/>
        <end position="419"/>
    </location>
</feature>
<comment type="subcellular location">
    <subcellularLocation>
        <location evidence="1">Cell inner membrane</location>
        <topology evidence="1">Multi-pass membrane protein</topology>
    </subcellularLocation>
</comment>
<keyword evidence="2" id="KW-0812">Transmembrane</keyword>
<feature type="transmembrane region" description="Helical" evidence="2">
    <location>
        <begin position="513"/>
        <end position="533"/>
    </location>
</feature>
<feature type="transmembrane region" description="Helical" evidence="2">
    <location>
        <begin position="545"/>
        <end position="566"/>
    </location>
</feature>
<dbReference type="InterPro" id="IPR011853">
    <property type="entry name" value="TRAP_DctM-Dct_fused"/>
</dbReference>
<evidence type="ECO:0000313" key="4">
    <source>
        <dbReference type="EMBL" id="MFH0255282.1"/>
    </source>
</evidence>
<accession>A0ABW7IBR8</accession>
<evidence type="ECO:0000256" key="2">
    <source>
        <dbReference type="SAM" id="Phobius"/>
    </source>
</evidence>
<comment type="caution">
    <text evidence="4">The sequence shown here is derived from an EMBL/GenBank/DDBJ whole genome shotgun (WGS) entry which is preliminary data.</text>
</comment>
<feature type="transmembrane region" description="Helical" evidence="2">
    <location>
        <begin position="425"/>
        <end position="447"/>
    </location>
</feature>
<feature type="transmembrane region" description="Helical" evidence="2">
    <location>
        <begin position="160"/>
        <end position="182"/>
    </location>
</feature>
<feature type="transmembrane region" description="Helical" evidence="2">
    <location>
        <begin position="34"/>
        <end position="52"/>
    </location>
</feature>
<proteinExistence type="predicted"/>
<dbReference type="NCBIfam" id="TIGR02123">
    <property type="entry name" value="TRAP_fused"/>
    <property type="match status" value="1"/>
</dbReference>
<feature type="transmembrane region" description="Helical" evidence="2">
    <location>
        <begin position="59"/>
        <end position="77"/>
    </location>
</feature>
<feature type="domain" description="TRAP C4-dicarboxylate transport system permease DctM subunit" evidence="3">
    <location>
        <begin position="105"/>
        <end position="541"/>
    </location>
</feature>
<dbReference type="RefSeq" id="WP_377173066.1">
    <property type="nucleotide sequence ID" value="NZ_JBHTJC010000006.1"/>
</dbReference>
<evidence type="ECO:0000259" key="3">
    <source>
        <dbReference type="Pfam" id="PF06808"/>
    </source>
</evidence>
<keyword evidence="1" id="KW-1003">Cell membrane</keyword>
<feature type="transmembrane region" description="Helical" evidence="2">
    <location>
        <begin position="327"/>
        <end position="348"/>
    </location>
</feature>
<keyword evidence="1" id="KW-0813">Transport</keyword>
<reference evidence="4 5" key="1">
    <citation type="submission" date="2024-10" db="EMBL/GenBank/DDBJ databases">
        <authorList>
            <person name="Yang X.-N."/>
        </authorList>
    </citation>
    <scope>NUCLEOTIDE SEQUENCE [LARGE SCALE GENOMIC DNA]</scope>
    <source>
        <strain evidence="4 5">CAU 1059</strain>
    </source>
</reference>
<feature type="transmembrane region" description="Helical" evidence="2">
    <location>
        <begin position="454"/>
        <end position="473"/>
    </location>
</feature>
<protein>
    <submittedName>
        <fullName evidence="4">TRAP transporter permease</fullName>
    </submittedName>
</protein>
<dbReference type="EMBL" id="JBIHMM010000005">
    <property type="protein sequence ID" value="MFH0255282.1"/>
    <property type="molecule type" value="Genomic_DNA"/>
</dbReference>
<feature type="transmembrane region" description="Helical" evidence="2">
    <location>
        <begin position="89"/>
        <end position="107"/>
    </location>
</feature>
<dbReference type="Proteomes" id="UP001607157">
    <property type="component" value="Unassembled WGS sequence"/>
</dbReference>
<feature type="transmembrane region" description="Helical" evidence="2">
    <location>
        <begin position="479"/>
        <end position="501"/>
    </location>
</feature>
<evidence type="ECO:0000313" key="5">
    <source>
        <dbReference type="Proteomes" id="UP001607157"/>
    </source>
</evidence>
<dbReference type="PANTHER" id="PTHR43849">
    <property type="entry name" value="BLL3936 PROTEIN"/>
    <property type="match status" value="1"/>
</dbReference>
<dbReference type="PANTHER" id="PTHR43849:SF2">
    <property type="entry name" value="BLL3936 PROTEIN"/>
    <property type="match status" value="1"/>
</dbReference>
<gene>
    <name evidence="4" type="ORF">ACGRVM_15355</name>
</gene>
<dbReference type="Pfam" id="PF06808">
    <property type="entry name" value="DctM"/>
    <property type="match status" value="1"/>
</dbReference>
<comment type="function">
    <text evidence="1">Part of the tripartite ATP-independent periplasmic (TRAP) transport system.</text>
</comment>